<feature type="domain" description="ANTAR" evidence="5">
    <location>
        <begin position="125"/>
        <end position="186"/>
    </location>
</feature>
<evidence type="ECO:0000313" key="6">
    <source>
        <dbReference type="EMBL" id="KNY30377.1"/>
    </source>
</evidence>
<keyword evidence="7" id="KW-1185">Reference proteome</keyword>
<dbReference type="InterPro" id="IPR008327">
    <property type="entry name" value="Sig_transdc_resp-reg_antiterm"/>
</dbReference>
<feature type="domain" description="Response regulatory" evidence="4">
    <location>
        <begin position="5"/>
        <end position="119"/>
    </location>
</feature>
<reference evidence="7" key="1">
    <citation type="submission" date="2015-07" db="EMBL/GenBank/DDBJ databases">
        <title>Near-Complete Genome Sequence of the Cellulolytic Bacterium Bacteroides (Pseudobacteroides) cellulosolvens ATCC 35603.</title>
        <authorList>
            <person name="Dassa B."/>
            <person name="Utturkar S.M."/>
            <person name="Klingeman D.M."/>
            <person name="Hurt R.A."/>
            <person name="Keller M."/>
            <person name="Xu J."/>
            <person name="Reddy Y.H.K."/>
            <person name="Borovok I."/>
            <person name="Grinberg I.R."/>
            <person name="Lamed R."/>
            <person name="Zhivin O."/>
            <person name="Bayer E.A."/>
            <person name="Brown S.D."/>
        </authorList>
    </citation>
    <scope>NUCLEOTIDE SEQUENCE [LARGE SCALE GENOMIC DNA]</scope>
    <source>
        <strain evidence="7">DSM 2933</strain>
    </source>
</reference>
<dbReference type="Pfam" id="PF03861">
    <property type="entry name" value="ANTAR"/>
    <property type="match status" value="1"/>
</dbReference>
<evidence type="ECO:0000259" key="4">
    <source>
        <dbReference type="PROSITE" id="PS50110"/>
    </source>
</evidence>
<dbReference type="PANTHER" id="PTHR43367">
    <property type="match status" value="1"/>
</dbReference>
<dbReference type="PROSITE" id="PS50921">
    <property type="entry name" value="ANTAR"/>
    <property type="match status" value="1"/>
</dbReference>
<dbReference type="Proteomes" id="UP000036923">
    <property type="component" value="Unassembled WGS sequence"/>
</dbReference>
<protein>
    <recommendedName>
        <fullName evidence="1">Stage 0 sporulation protein A homolog</fullName>
    </recommendedName>
</protein>
<dbReference type="PIRSF" id="PIRSF036382">
    <property type="entry name" value="RR_antiterm"/>
    <property type="match status" value="1"/>
</dbReference>
<dbReference type="SUPFAM" id="SSF52172">
    <property type="entry name" value="CheY-like"/>
    <property type="match status" value="1"/>
</dbReference>
<evidence type="ECO:0000256" key="1">
    <source>
        <dbReference type="ARBA" id="ARBA00018672"/>
    </source>
</evidence>
<dbReference type="SMART" id="SM01012">
    <property type="entry name" value="ANTAR"/>
    <property type="match status" value="1"/>
</dbReference>
<evidence type="ECO:0000256" key="3">
    <source>
        <dbReference type="PROSITE-ProRule" id="PRU00169"/>
    </source>
</evidence>
<dbReference type="GO" id="GO:0003723">
    <property type="term" value="F:RNA binding"/>
    <property type="evidence" value="ECO:0007669"/>
    <property type="project" value="InterPro"/>
</dbReference>
<gene>
    <name evidence="6" type="ORF">Bccel_5657</name>
</gene>
<dbReference type="PANTHER" id="PTHR43367:SF1">
    <property type="entry name" value="TWO-COMPONENT RESPONSE REGULATOR-LIKE APRR6-RELATED"/>
    <property type="match status" value="1"/>
</dbReference>
<dbReference type="STRING" id="398512.Bccel_5657"/>
<evidence type="ECO:0000256" key="2">
    <source>
        <dbReference type="ARBA" id="ARBA00024867"/>
    </source>
</evidence>
<comment type="caution">
    <text evidence="6">The sequence shown here is derived from an EMBL/GenBank/DDBJ whole genome shotgun (WGS) entry which is preliminary data.</text>
</comment>
<dbReference type="RefSeq" id="WP_036940007.1">
    <property type="nucleotide sequence ID" value="NZ_JQKC01000010.1"/>
</dbReference>
<comment type="function">
    <text evidence="2">May play the central regulatory role in sporulation. It may be an element of the effector pathway responsible for the activation of sporulation genes in response to nutritional stress. Spo0A may act in concert with spo0H (a sigma factor) to control the expression of some genes that are critical to the sporulation process.</text>
</comment>
<dbReference type="PROSITE" id="PS50110">
    <property type="entry name" value="RESPONSE_REGULATORY"/>
    <property type="match status" value="1"/>
</dbReference>
<keyword evidence="3" id="KW-0597">Phosphoprotein</keyword>
<evidence type="ECO:0000259" key="5">
    <source>
        <dbReference type="PROSITE" id="PS50921"/>
    </source>
</evidence>
<dbReference type="Pfam" id="PF00072">
    <property type="entry name" value="Response_reg"/>
    <property type="match status" value="1"/>
</dbReference>
<dbReference type="EMBL" id="LGTC01000001">
    <property type="protein sequence ID" value="KNY30377.1"/>
    <property type="molecule type" value="Genomic_DNA"/>
</dbReference>
<dbReference type="InterPro" id="IPR001789">
    <property type="entry name" value="Sig_transdc_resp-reg_receiver"/>
</dbReference>
<dbReference type="Gene3D" id="3.40.50.2300">
    <property type="match status" value="1"/>
</dbReference>
<name>A0A0L6JY46_9FIRM</name>
<dbReference type="InterPro" id="IPR011006">
    <property type="entry name" value="CheY-like_superfamily"/>
</dbReference>
<organism evidence="6 7">
    <name type="scientific">Pseudobacteroides cellulosolvens ATCC 35603 = DSM 2933</name>
    <dbReference type="NCBI Taxonomy" id="398512"/>
    <lineage>
        <taxon>Bacteria</taxon>
        <taxon>Bacillati</taxon>
        <taxon>Bacillota</taxon>
        <taxon>Clostridia</taxon>
        <taxon>Eubacteriales</taxon>
        <taxon>Oscillospiraceae</taxon>
        <taxon>Pseudobacteroides</taxon>
    </lineage>
</organism>
<dbReference type="GO" id="GO:0000160">
    <property type="term" value="P:phosphorelay signal transduction system"/>
    <property type="evidence" value="ECO:0007669"/>
    <property type="project" value="InterPro"/>
</dbReference>
<dbReference type="SMART" id="SM00448">
    <property type="entry name" value="REC"/>
    <property type="match status" value="1"/>
</dbReference>
<dbReference type="InterPro" id="IPR005561">
    <property type="entry name" value="ANTAR"/>
</dbReference>
<dbReference type="Gene3D" id="1.10.10.10">
    <property type="entry name" value="Winged helix-like DNA-binding domain superfamily/Winged helix DNA-binding domain"/>
    <property type="match status" value="1"/>
</dbReference>
<dbReference type="eggNOG" id="COG3707">
    <property type="taxonomic scope" value="Bacteria"/>
</dbReference>
<dbReference type="InterPro" id="IPR036388">
    <property type="entry name" value="WH-like_DNA-bd_sf"/>
</dbReference>
<feature type="modified residue" description="4-aspartylphosphate" evidence="3">
    <location>
        <position position="55"/>
    </location>
</feature>
<sequence>MGSPRILIAMNNEVSSGKLKTLFSENGYIVAGQVSDDQECLRRVRALGPDLVVLDYDLPISNGLEVAKILLEDKLCDVILIATESQKTLAEELSNDIGFSCISKPIGKTNLLNTVDLMFKARKKINTLEKEITDLKEVLSTRKEVEKAKGLLMKHLNLSEAEAFKRIQKQSMDKGISMKEISKAIILAYDI</sequence>
<evidence type="ECO:0000313" key="7">
    <source>
        <dbReference type="Proteomes" id="UP000036923"/>
    </source>
</evidence>
<dbReference type="AlphaFoldDB" id="A0A0L6JY46"/>
<dbReference type="OrthoDB" id="9808843at2"/>
<proteinExistence type="predicted"/>
<accession>A0A0L6JY46</accession>